<name>A0ABU8CIV1_9HYPH</name>
<dbReference type="RefSeq" id="WP_264396688.1">
    <property type="nucleotide sequence ID" value="NZ_JBAMYB010000006.1"/>
</dbReference>
<sequence>MSDPEKLPGIGHNVGSWPPRTISGTGAASKSTWVEIPDRNGAPSAWCYGDKRSYRPGETVRLFISATVSKLDIAIRQEGLKPTPLHHWSGLRVEFQEVPDQAYMKGCSWRETVALDLPEDLAPGAYIIEMRDPEGDDNHPALGHHIFFVRANRAENRGNTILLVASTGTWSAYNDWGGASHYRGLNTDYPHGGACPVLSAQRPWARGQVWLPPSAPRQVRKTRARQPMPPEYDSKDWAFANGYARYYASTGWASYERPFLLWAERAGYDVHVIAQDDLDLHPDCVDGYSCMAFIGHDEYWSMPMRRTVDAFVDRGGKVARFAGNFLWQTRLGEQGSTQTCYKYTARDLDPIRHENPKLMSGAWEDPLIGYPGAQTFGVNALRGMYAGVYHAAPRSTRGFNVFRHKHWSLEGTGLGYADTFGDEASIFAFEVDGLEYEFKEGLPIPLGTDGAPEGLQIIAMNWATTGEYGLPEHSYYRALEDSDARFAALVLGGDERPETVERYSRGSGMMVSFERGAGEVFCAGTCEWVNGLIERDFYTDRITRNVFNRFLGCDL</sequence>
<dbReference type="EMBL" id="JBAMYC010000006">
    <property type="protein sequence ID" value="MEI1248808.1"/>
    <property type="molecule type" value="Genomic_DNA"/>
</dbReference>
<comment type="caution">
    <text evidence="3">The sequence shown here is derived from an EMBL/GenBank/DDBJ whole genome shotgun (WGS) entry which is preliminary data.</text>
</comment>
<feature type="domain" description="N,N-dimethylformamidase beta subunit-like C-terminal" evidence="2">
    <location>
        <begin position="89"/>
        <end position="533"/>
    </location>
</feature>
<feature type="region of interest" description="Disordered" evidence="1">
    <location>
        <begin position="1"/>
        <end position="29"/>
    </location>
</feature>
<proteinExistence type="predicted"/>
<dbReference type="Proteomes" id="UP001531129">
    <property type="component" value="Unassembled WGS sequence"/>
</dbReference>
<evidence type="ECO:0000313" key="4">
    <source>
        <dbReference type="Proteomes" id="UP001531129"/>
    </source>
</evidence>
<organism evidence="3 4">
    <name type="scientific">Rhizobium aouanii</name>
    <dbReference type="NCBI Taxonomy" id="3118145"/>
    <lineage>
        <taxon>Bacteria</taxon>
        <taxon>Pseudomonadati</taxon>
        <taxon>Pseudomonadota</taxon>
        <taxon>Alphaproteobacteria</taxon>
        <taxon>Hyphomicrobiales</taxon>
        <taxon>Rhizobiaceae</taxon>
        <taxon>Rhizobium/Agrobacterium group</taxon>
        <taxon>Rhizobium</taxon>
    </lineage>
</organism>
<keyword evidence="4" id="KW-1185">Reference proteome</keyword>
<protein>
    <submittedName>
        <fullName evidence="3">N,N-dimethylformamidase beta subunit family domain-containing protein</fullName>
    </submittedName>
</protein>
<evidence type="ECO:0000259" key="2">
    <source>
        <dbReference type="Pfam" id="PF20254"/>
    </source>
</evidence>
<evidence type="ECO:0000313" key="3">
    <source>
        <dbReference type="EMBL" id="MEI1248808.1"/>
    </source>
</evidence>
<accession>A0ABU8CIV1</accession>
<dbReference type="Pfam" id="PF20254">
    <property type="entry name" value="DMFA2_C"/>
    <property type="match status" value="1"/>
</dbReference>
<dbReference type="InterPro" id="IPR046540">
    <property type="entry name" value="DMFA2_C"/>
</dbReference>
<reference evidence="3 4" key="1">
    <citation type="submission" date="2024-01" db="EMBL/GenBank/DDBJ databases">
        <title>Draft genome sequences of three bacterial strains isolated from Acacia saligna represent a potential new species within the genus Rhizobium.</title>
        <authorList>
            <person name="Tambong J.T."/>
            <person name="Mnasri B."/>
        </authorList>
    </citation>
    <scope>NUCLEOTIDE SEQUENCE [LARGE SCALE GENOMIC DNA]</scope>
    <source>
        <strain evidence="3 4">1AS12I</strain>
    </source>
</reference>
<gene>
    <name evidence="3" type="ORF">V8Q02_12390</name>
</gene>
<evidence type="ECO:0000256" key="1">
    <source>
        <dbReference type="SAM" id="MobiDB-lite"/>
    </source>
</evidence>